<proteinExistence type="predicted"/>
<dbReference type="EMBL" id="JAHHIF010000017">
    <property type="protein sequence ID" value="MBW4545641.1"/>
    <property type="molecule type" value="Genomic_DNA"/>
</dbReference>
<organism evidence="2 3">
    <name type="scientific">Symplocastrum torsivum CPER-KK1</name>
    <dbReference type="NCBI Taxonomy" id="450513"/>
    <lineage>
        <taxon>Bacteria</taxon>
        <taxon>Bacillati</taxon>
        <taxon>Cyanobacteriota</taxon>
        <taxon>Cyanophyceae</taxon>
        <taxon>Oscillatoriophycideae</taxon>
        <taxon>Oscillatoriales</taxon>
        <taxon>Microcoleaceae</taxon>
        <taxon>Symplocastrum</taxon>
    </lineage>
</organism>
<protein>
    <submittedName>
        <fullName evidence="2">Uncharacterized protein</fullName>
    </submittedName>
</protein>
<name>A0A951UBG7_9CYAN</name>
<evidence type="ECO:0000313" key="3">
    <source>
        <dbReference type="Proteomes" id="UP000753908"/>
    </source>
</evidence>
<feature type="coiled-coil region" evidence="1">
    <location>
        <begin position="5"/>
        <end position="39"/>
    </location>
</feature>
<keyword evidence="1" id="KW-0175">Coiled coil</keyword>
<reference evidence="2" key="1">
    <citation type="submission" date="2021-05" db="EMBL/GenBank/DDBJ databases">
        <authorList>
            <person name="Pietrasiak N."/>
            <person name="Ward R."/>
            <person name="Stajich J.E."/>
            <person name="Kurbessoian T."/>
        </authorList>
    </citation>
    <scope>NUCLEOTIDE SEQUENCE</scope>
    <source>
        <strain evidence="2">CPER-KK1</strain>
    </source>
</reference>
<dbReference type="Proteomes" id="UP000753908">
    <property type="component" value="Unassembled WGS sequence"/>
</dbReference>
<accession>A0A951UBG7</accession>
<dbReference type="AlphaFoldDB" id="A0A951UBG7"/>
<sequence>MKPPLDLLIQRLKQITQQLELLEATFAQLSRRVKQEQQTEAARHSTDLNQH</sequence>
<evidence type="ECO:0000256" key="1">
    <source>
        <dbReference type="SAM" id="Coils"/>
    </source>
</evidence>
<comment type="caution">
    <text evidence="2">The sequence shown here is derived from an EMBL/GenBank/DDBJ whole genome shotgun (WGS) entry which is preliminary data.</text>
</comment>
<gene>
    <name evidence="2" type="ORF">KME25_14505</name>
</gene>
<evidence type="ECO:0000313" key="2">
    <source>
        <dbReference type="EMBL" id="MBW4545641.1"/>
    </source>
</evidence>
<reference evidence="2" key="2">
    <citation type="journal article" date="2022" name="Microbiol. Resour. Announc.">
        <title>Metagenome Sequencing to Explore Phylogenomics of Terrestrial Cyanobacteria.</title>
        <authorList>
            <person name="Ward R.D."/>
            <person name="Stajich J.E."/>
            <person name="Johansen J.R."/>
            <person name="Huntemann M."/>
            <person name="Clum A."/>
            <person name="Foster B."/>
            <person name="Foster B."/>
            <person name="Roux S."/>
            <person name="Palaniappan K."/>
            <person name="Varghese N."/>
            <person name="Mukherjee S."/>
            <person name="Reddy T.B.K."/>
            <person name="Daum C."/>
            <person name="Copeland A."/>
            <person name="Chen I.A."/>
            <person name="Ivanova N.N."/>
            <person name="Kyrpides N.C."/>
            <person name="Shapiro N."/>
            <person name="Eloe-Fadrosh E.A."/>
            <person name="Pietrasiak N."/>
        </authorList>
    </citation>
    <scope>NUCLEOTIDE SEQUENCE</scope>
    <source>
        <strain evidence="2">CPER-KK1</strain>
    </source>
</reference>